<dbReference type="VEuPathDB" id="FungiDB:SPPG_04125"/>
<dbReference type="Pfam" id="PF26163">
    <property type="entry name" value="mS26"/>
    <property type="match status" value="1"/>
</dbReference>
<gene>
    <name evidence="3" type="ORF">SPPG_04125</name>
</gene>
<dbReference type="InterPro" id="IPR058940">
    <property type="entry name" value="mS26_fungi"/>
</dbReference>
<sequence length="282" mass="32658">MNTLSSAHRVVASTCRNMRHNLTHVRYSSASTSPTPDLSQGAKVRLKHPRTAFREQMTQKRKQYFAESKEALKRQEAIAARQKEQEEARRRELSDKIRQFKAERLKSFSEVGDAEQGEPVSVKEGLSQDGQKESVNEGKDPFFESRRDLYARFKQVRRQKRFENFVQSRCTQSEQRLESLLYLYHSANNFITYENIDARVAELQPTASSSKSLEKEAMTRRAKQRIEALEGTLRGELQKQFGVERLREFKSGKAAGESNLGADDLFIEKRRMFLDKSREITP</sequence>
<dbReference type="AlphaFoldDB" id="A0A0L0HIU9"/>
<dbReference type="Proteomes" id="UP000053201">
    <property type="component" value="Unassembled WGS sequence"/>
</dbReference>
<evidence type="ECO:0000313" key="3">
    <source>
        <dbReference type="EMBL" id="KND01032.1"/>
    </source>
</evidence>
<feature type="compositionally biased region" description="Basic and acidic residues" evidence="2">
    <location>
        <begin position="130"/>
        <end position="140"/>
    </location>
</feature>
<dbReference type="InParanoid" id="A0A0L0HIU9"/>
<dbReference type="RefSeq" id="XP_016609071.1">
    <property type="nucleotide sequence ID" value="XM_016752371.1"/>
</dbReference>
<keyword evidence="4" id="KW-1185">Reference proteome</keyword>
<organism evidence="3 4">
    <name type="scientific">Spizellomyces punctatus (strain DAOM BR117)</name>
    <dbReference type="NCBI Taxonomy" id="645134"/>
    <lineage>
        <taxon>Eukaryota</taxon>
        <taxon>Fungi</taxon>
        <taxon>Fungi incertae sedis</taxon>
        <taxon>Chytridiomycota</taxon>
        <taxon>Chytridiomycota incertae sedis</taxon>
        <taxon>Chytridiomycetes</taxon>
        <taxon>Spizellomycetales</taxon>
        <taxon>Spizellomycetaceae</taxon>
        <taxon>Spizellomyces</taxon>
    </lineage>
</organism>
<feature type="region of interest" description="Disordered" evidence="2">
    <location>
        <begin position="108"/>
        <end position="140"/>
    </location>
</feature>
<dbReference type="GeneID" id="27687592"/>
<evidence type="ECO:0000256" key="2">
    <source>
        <dbReference type="SAM" id="MobiDB-lite"/>
    </source>
</evidence>
<reference evidence="3 4" key="1">
    <citation type="submission" date="2009-08" db="EMBL/GenBank/DDBJ databases">
        <title>The Genome Sequence of Spizellomyces punctatus strain DAOM BR117.</title>
        <authorList>
            <consortium name="The Broad Institute Genome Sequencing Platform"/>
            <person name="Russ C."/>
            <person name="Cuomo C."/>
            <person name="Shea T."/>
            <person name="Young S.K."/>
            <person name="Zeng Q."/>
            <person name="Koehrsen M."/>
            <person name="Haas B."/>
            <person name="Borodovsky M."/>
            <person name="Guigo R."/>
            <person name="Alvarado L."/>
            <person name="Berlin A."/>
            <person name="Bochicchio J."/>
            <person name="Borenstein D."/>
            <person name="Chapman S."/>
            <person name="Chen Z."/>
            <person name="Engels R."/>
            <person name="Freedman E."/>
            <person name="Gellesch M."/>
            <person name="Goldberg J."/>
            <person name="Griggs A."/>
            <person name="Gujja S."/>
            <person name="Heiman D."/>
            <person name="Hepburn T."/>
            <person name="Howarth C."/>
            <person name="Jen D."/>
            <person name="Larson L."/>
            <person name="Lewis B."/>
            <person name="Mehta T."/>
            <person name="Park D."/>
            <person name="Pearson M."/>
            <person name="Roberts A."/>
            <person name="Saif S."/>
            <person name="Shenoy N."/>
            <person name="Sisk P."/>
            <person name="Stolte C."/>
            <person name="Sykes S."/>
            <person name="Thomson T."/>
            <person name="Walk T."/>
            <person name="White J."/>
            <person name="Yandava C."/>
            <person name="Burger G."/>
            <person name="Gray M.W."/>
            <person name="Holland P.W.H."/>
            <person name="King N."/>
            <person name="Lang F.B.F."/>
            <person name="Roger A.J."/>
            <person name="Ruiz-Trillo I."/>
            <person name="Lander E."/>
            <person name="Nusbaum C."/>
        </authorList>
    </citation>
    <scope>NUCLEOTIDE SEQUENCE [LARGE SCALE GENOMIC DNA]</scope>
    <source>
        <strain evidence="3 4">DAOM BR117</strain>
    </source>
</reference>
<proteinExistence type="predicted"/>
<dbReference type="EMBL" id="KQ257455">
    <property type="protein sequence ID" value="KND01032.1"/>
    <property type="molecule type" value="Genomic_DNA"/>
</dbReference>
<feature type="coiled-coil region" evidence="1">
    <location>
        <begin position="69"/>
        <end position="103"/>
    </location>
</feature>
<evidence type="ECO:0000313" key="4">
    <source>
        <dbReference type="Proteomes" id="UP000053201"/>
    </source>
</evidence>
<evidence type="ECO:0000256" key="1">
    <source>
        <dbReference type="SAM" id="Coils"/>
    </source>
</evidence>
<protein>
    <submittedName>
        <fullName evidence="3">Uncharacterized protein</fullName>
    </submittedName>
</protein>
<accession>A0A0L0HIU9</accession>
<name>A0A0L0HIU9_SPIPD</name>
<dbReference type="OrthoDB" id="5597211at2759"/>
<keyword evidence="1" id="KW-0175">Coiled coil</keyword>